<name>A0ABQ4UGY1_9HYPH</name>
<dbReference type="RefSeq" id="WP_238226059.1">
    <property type="nucleotide sequence ID" value="NZ_BAAADH010000070.1"/>
</dbReference>
<reference evidence="2" key="2">
    <citation type="submission" date="2021-08" db="EMBL/GenBank/DDBJ databases">
        <authorList>
            <person name="Tani A."/>
            <person name="Ola A."/>
            <person name="Ogura Y."/>
            <person name="Katsura K."/>
            <person name="Hayashi T."/>
        </authorList>
    </citation>
    <scope>NUCLEOTIDE SEQUENCE</scope>
    <source>
        <strain evidence="2">NBRC 15686</strain>
    </source>
</reference>
<dbReference type="PANTHER" id="PTHR42663:SF6">
    <property type="entry name" value="HYDROLASE C777.06C-RELATED"/>
    <property type="match status" value="1"/>
</dbReference>
<dbReference type="InterPro" id="IPR036866">
    <property type="entry name" value="RibonucZ/Hydroxyglut_hydro"/>
</dbReference>
<dbReference type="Gene3D" id="3.60.15.10">
    <property type="entry name" value="Ribonuclease Z/Hydroxyacylglutathione hydrolase-like"/>
    <property type="match status" value="1"/>
</dbReference>
<reference evidence="2" key="1">
    <citation type="journal article" date="2021" name="Front. Microbiol.">
        <title>Comprehensive Comparative Genomics and Phenotyping of Methylobacterium Species.</title>
        <authorList>
            <person name="Alessa O."/>
            <person name="Ogura Y."/>
            <person name="Fujitani Y."/>
            <person name="Takami H."/>
            <person name="Hayashi T."/>
            <person name="Sahin N."/>
            <person name="Tani A."/>
        </authorList>
    </citation>
    <scope>NUCLEOTIDE SEQUENCE</scope>
    <source>
        <strain evidence="2">NBRC 15686</strain>
    </source>
</reference>
<sequence>MPVLSLRILGCGSSGGVPRVGYGWGACDPTDPRNRRRRCSLLVERRPGDGQENEGEGATTVLVDTSPDLREQLIDAGVTRLDALLYTHAHADHTHGIDDVRPLVIHMHRRIPVHADPLTRAMLIKRFGYAFETPPGSLYPPILDLHEMQAGERLAIDGAGGPIEAEAFRMEHGNEIAHGFRFGPAAYAPDVSVMPEAAKARLHDLDLLIIDALRETPHPSHYSVSDALALIEEVAPRRAILTNLHTDLDYATLARKLPANVVPAHDGLSATVDL</sequence>
<accession>A0ABQ4UGY1</accession>
<dbReference type="InterPro" id="IPR001279">
    <property type="entry name" value="Metallo-B-lactamas"/>
</dbReference>
<evidence type="ECO:0000259" key="1">
    <source>
        <dbReference type="Pfam" id="PF12706"/>
    </source>
</evidence>
<evidence type="ECO:0000313" key="3">
    <source>
        <dbReference type="Proteomes" id="UP001055039"/>
    </source>
</evidence>
<proteinExistence type="predicted"/>
<dbReference type="Pfam" id="PF12706">
    <property type="entry name" value="Lactamase_B_2"/>
    <property type="match status" value="1"/>
</dbReference>
<feature type="domain" description="Metallo-beta-lactamase" evidence="1">
    <location>
        <begin position="59"/>
        <end position="242"/>
    </location>
</feature>
<dbReference type="SUPFAM" id="SSF56281">
    <property type="entry name" value="Metallo-hydrolase/oxidoreductase"/>
    <property type="match status" value="1"/>
</dbReference>
<protein>
    <recommendedName>
        <fullName evidence="1">Metallo-beta-lactamase domain-containing protein</fullName>
    </recommendedName>
</protein>
<evidence type="ECO:0000313" key="2">
    <source>
        <dbReference type="EMBL" id="GJE66362.1"/>
    </source>
</evidence>
<dbReference type="PANTHER" id="PTHR42663">
    <property type="entry name" value="HYDROLASE C777.06C-RELATED-RELATED"/>
    <property type="match status" value="1"/>
</dbReference>
<gene>
    <name evidence="2" type="ORF">LNAOJCKE_3581</name>
</gene>
<dbReference type="Proteomes" id="UP001055039">
    <property type="component" value="Unassembled WGS sequence"/>
</dbReference>
<keyword evidence="3" id="KW-1185">Reference proteome</keyword>
<organism evidence="2 3">
    <name type="scientific">Methylorubrum aminovorans</name>
    <dbReference type="NCBI Taxonomy" id="269069"/>
    <lineage>
        <taxon>Bacteria</taxon>
        <taxon>Pseudomonadati</taxon>
        <taxon>Pseudomonadota</taxon>
        <taxon>Alphaproteobacteria</taxon>
        <taxon>Hyphomicrobiales</taxon>
        <taxon>Methylobacteriaceae</taxon>
        <taxon>Methylorubrum</taxon>
    </lineage>
</organism>
<comment type="caution">
    <text evidence="2">The sequence shown here is derived from an EMBL/GenBank/DDBJ whole genome shotgun (WGS) entry which is preliminary data.</text>
</comment>
<dbReference type="CDD" id="cd16279">
    <property type="entry name" value="metallo-hydrolase-like_MBL-fold"/>
    <property type="match status" value="1"/>
</dbReference>
<dbReference type="EMBL" id="BPRC01000013">
    <property type="protein sequence ID" value="GJE66362.1"/>
    <property type="molecule type" value="Genomic_DNA"/>
</dbReference>